<evidence type="ECO:0000256" key="2">
    <source>
        <dbReference type="SAM" id="MobiDB-lite"/>
    </source>
</evidence>
<dbReference type="InterPro" id="IPR011053">
    <property type="entry name" value="Single_hybrid_motif"/>
</dbReference>
<feature type="domain" description="Lipoyl-binding" evidence="3">
    <location>
        <begin position="1"/>
        <end position="79"/>
    </location>
</feature>
<proteinExistence type="predicted"/>
<dbReference type="InterPro" id="IPR001249">
    <property type="entry name" value="AcCoA_biotinCC"/>
</dbReference>
<accession>A0ABV3XIE5</accession>
<organism evidence="4 5">
    <name type="scientific">Geodermatophilus maliterrae</name>
    <dbReference type="NCBI Taxonomy" id="3162531"/>
    <lineage>
        <taxon>Bacteria</taxon>
        <taxon>Bacillati</taxon>
        <taxon>Actinomycetota</taxon>
        <taxon>Actinomycetes</taxon>
        <taxon>Geodermatophilales</taxon>
        <taxon>Geodermatophilaceae</taxon>
        <taxon>Geodermatophilus</taxon>
    </lineage>
</organism>
<dbReference type="Proteomes" id="UP001560045">
    <property type="component" value="Unassembled WGS sequence"/>
</dbReference>
<protein>
    <recommendedName>
        <fullName evidence="1">Biotin carboxyl carrier protein of acetyl-CoA carboxylase</fullName>
    </recommendedName>
</protein>
<dbReference type="Pfam" id="PF00364">
    <property type="entry name" value="Biotin_lipoyl"/>
    <property type="match status" value="1"/>
</dbReference>
<dbReference type="EMBL" id="JBFNXQ010000042">
    <property type="protein sequence ID" value="MEX5719496.1"/>
    <property type="molecule type" value="Genomic_DNA"/>
</dbReference>
<dbReference type="SUPFAM" id="SSF51230">
    <property type="entry name" value="Single hybrid motif"/>
    <property type="match status" value="1"/>
</dbReference>
<feature type="region of interest" description="Disordered" evidence="2">
    <location>
        <begin position="1"/>
        <end position="30"/>
    </location>
</feature>
<dbReference type="PRINTS" id="PR01071">
    <property type="entry name" value="ACOABIOTINCC"/>
</dbReference>
<dbReference type="CDD" id="cd06850">
    <property type="entry name" value="biotinyl_domain"/>
    <property type="match status" value="1"/>
</dbReference>
<sequence>MSEHTVRSPLPGVFYRRPAPDQPPFVEEGGTVSADQTIGLVEIMKQYQEVKAGADGSLSAFVVEDQAVLGAGDPVATVEVG</sequence>
<gene>
    <name evidence="4" type="ORF">ABQ292_14115</name>
</gene>
<evidence type="ECO:0000313" key="5">
    <source>
        <dbReference type="Proteomes" id="UP001560045"/>
    </source>
</evidence>
<keyword evidence="1" id="KW-0444">Lipid biosynthesis</keyword>
<reference evidence="4 5" key="1">
    <citation type="submission" date="2024-06" db="EMBL/GenBank/DDBJ databases">
        <title>Draft genome sequence of Geodermatophilus badlandi, a novel member of the Geodermatophilaceae isolated from badland sedimentary rocks in the Red desert, Wyoming, USA.</title>
        <authorList>
            <person name="Ben Tekaya S."/>
            <person name="Nouioui I."/>
            <person name="Flores G.M."/>
            <person name="Shaal M.N."/>
            <person name="Bredoire F."/>
            <person name="Basile F."/>
            <person name="Van Diepen L."/>
            <person name="Ward N.L."/>
        </authorList>
    </citation>
    <scope>NUCLEOTIDE SEQUENCE [LARGE SCALE GENOMIC DNA]</scope>
    <source>
        <strain evidence="4 5">WL48A</strain>
    </source>
</reference>
<keyword evidence="1" id="KW-0276">Fatty acid metabolism</keyword>
<keyword evidence="1" id="KW-0275">Fatty acid biosynthesis</keyword>
<keyword evidence="1" id="KW-0092">Biotin</keyword>
<keyword evidence="1" id="KW-0443">Lipid metabolism</keyword>
<evidence type="ECO:0000313" key="4">
    <source>
        <dbReference type="EMBL" id="MEX5719496.1"/>
    </source>
</evidence>
<keyword evidence="5" id="KW-1185">Reference proteome</keyword>
<evidence type="ECO:0000259" key="3">
    <source>
        <dbReference type="PROSITE" id="PS50968"/>
    </source>
</evidence>
<comment type="pathway">
    <text evidence="1">Lipid metabolism; fatty acid biosynthesis.</text>
</comment>
<dbReference type="PROSITE" id="PS50968">
    <property type="entry name" value="BIOTINYL_LIPOYL"/>
    <property type="match status" value="1"/>
</dbReference>
<dbReference type="InterPro" id="IPR000089">
    <property type="entry name" value="Biotin_lipoyl"/>
</dbReference>
<name>A0ABV3XIE5_9ACTN</name>
<dbReference type="Gene3D" id="2.40.50.100">
    <property type="match status" value="1"/>
</dbReference>
<comment type="function">
    <text evidence="1">This protein is a component of the acetyl coenzyme A carboxylase complex; first, biotin carboxylase catalyzes the carboxylation of the carrier protein and then the transcarboxylase transfers the carboxyl group to form malonyl-CoA.</text>
</comment>
<comment type="caution">
    <text evidence="4">The sequence shown here is derived from an EMBL/GenBank/DDBJ whole genome shotgun (WGS) entry which is preliminary data.</text>
</comment>
<evidence type="ECO:0000256" key="1">
    <source>
        <dbReference type="RuleBase" id="RU364072"/>
    </source>
</evidence>
<dbReference type="NCBIfam" id="NF005457">
    <property type="entry name" value="PRK07051.1"/>
    <property type="match status" value="1"/>
</dbReference>
<dbReference type="RefSeq" id="WP_369207383.1">
    <property type="nucleotide sequence ID" value="NZ_JBFNXQ010000042.1"/>
</dbReference>